<dbReference type="InterPro" id="IPR016137">
    <property type="entry name" value="RGS"/>
</dbReference>
<accession>C6HQ51</accession>
<keyword evidence="3" id="KW-0812">Transmembrane</keyword>
<dbReference type="InterPro" id="IPR003114">
    <property type="entry name" value="Phox_assoc"/>
</dbReference>
<dbReference type="SMART" id="SM00315">
    <property type="entry name" value="RGS"/>
    <property type="match status" value="1"/>
</dbReference>
<dbReference type="Pfam" id="PF02194">
    <property type="entry name" value="PXA"/>
    <property type="match status" value="1"/>
</dbReference>
<protein>
    <submittedName>
        <fullName evidence="7">Intermediate filament protein</fullName>
    </submittedName>
</protein>
<dbReference type="STRING" id="544712.C6HQ51"/>
<dbReference type="HOGENOM" id="CLU_002131_1_0_1"/>
<keyword evidence="3" id="KW-0472">Membrane</keyword>
<feature type="compositionally biased region" description="Polar residues" evidence="2">
    <location>
        <begin position="598"/>
        <end position="607"/>
    </location>
</feature>
<gene>
    <name evidence="7" type="ORF">HCDG_08332</name>
</gene>
<feature type="region of interest" description="Disordered" evidence="2">
    <location>
        <begin position="694"/>
        <end position="736"/>
    </location>
</feature>
<feature type="compositionally biased region" description="Basic and acidic residues" evidence="2">
    <location>
        <begin position="699"/>
        <end position="717"/>
    </location>
</feature>
<dbReference type="PROSITE" id="PS51207">
    <property type="entry name" value="PXA"/>
    <property type="match status" value="1"/>
</dbReference>
<evidence type="ECO:0000313" key="7">
    <source>
        <dbReference type="EMBL" id="EER37662.1"/>
    </source>
</evidence>
<dbReference type="SUPFAM" id="SSF48097">
    <property type="entry name" value="Regulator of G-protein signaling, RGS"/>
    <property type="match status" value="1"/>
</dbReference>
<dbReference type="PANTHER" id="PTHR22775:SF3">
    <property type="entry name" value="SORTING NEXIN-13"/>
    <property type="match status" value="1"/>
</dbReference>
<dbReference type="CDD" id="cd06876">
    <property type="entry name" value="PX_MDM1p"/>
    <property type="match status" value="1"/>
</dbReference>
<feature type="domain" description="RGS" evidence="4">
    <location>
        <begin position="421"/>
        <end position="558"/>
    </location>
</feature>
<dbReference type="GO" id="GO:0035091">
    <property type="term" value="F:phosphatidylinositol binding"/>
    <property type="evidence" value="ECO:0007669"/>
    <property type="project" value="InterPro"/>
</dbReference>
<dbReference type="Proteomes" id="UP000002624">
    <property type="component" value="Unassembled WGS sequence"/>
</dbReference>
<dbReference type="InterPro" id="IPR044926">
    <property type="entry name" value="RGS_subdomain_2"/>
</dbReference>
<feature type="domain" description="PXA" evidence="6">
    <location>
        <begin position="103"/>
        <end position="293"/>
    </location>
</feature>
<dbReference type="AlphaFoldDB" id="C6HQ51"/>
<evidence type="ECO:0000256" key="1">
    <source>
        <dbReference type="ARBA" id="ARBA00010883"/>
    </source>
</evidence>
<name>C6HQ51_AJECH</name>
<dbReference type="PROSITE" id="PS50132">
    <property type="entry name" value="RGS"/>
    <property type="match status" value="1"/>
</dbReference>
<dbReference type="InterPro" id="IPR001683">
    <property type="entry name" value="PX_dom"/>
</dbReference>
<comment type="similarity">
    <text evidence="1">Belongs to the sorting nexin family.</text>
</comment>
<dbReference type="OMA" id="AMYVVEV"/>
<dbReference type="SUPFAM" id="SSF64268">
    <property type="entry name" value="PX domain"/>
    <property type="match status" value="1"/>
</dbReference>
<evidence type="ECO:0000259" key="5">
    <source>
        <dbReference type="PROSITE" id="PS50195"/>
    </source>
</evidence>
<organism evidence="7 8">
    <name type="scientific">Ajellomyces capsulatus (strain H143)</name>
    <name type="common">Darling's disease fungus</name>
    <name type="synonym">Histoplasma capsulatum</name>
    <dbReference type="NCBI Taxonomy" id="544712"/>
    <lineage>
        <taxon>Eukaryota</taxon>
        <taxon>Fungi</taxon>
        <taxon>Dikarya</taxon>
        <taxon>Ascomycota</taxon>
        <taxon>Pezizomycotina</taxon>
        <taxon>Eurotiomycetes</taxon>
        <taxon>Eurotiomycetidae</taxon>
        <taxon>Onygenales</taxon>
        <taxon>Ajellomycetaceae</taxon>
        <taxon>Histoplasma</taxon>
    </lineage>
</organism>
<feature type="region of interest" description="Disordered" evidence="2">
    <location>
        <begin position="565"/>
        <end position="610"/>
    </location>
</feature>
<dbReference type="Pfam" id="PF08628">
    <property type="entry name" value="Nexin_C"/>
    <property type="match status" value="1"/>
</dbReference>
<dbReference type="SMART" id="SM00312">
    <property type="entry name" value="PX"/>
    <property type="match status" value="1"/>
</dbReference>
<dbReference type="InterPro" id="IPR036871">
    <property type="entry name" value="PX_dom_sf"/>
</dbReference>
<dbReference type="InterPro" id="IPR036305">
    <property type="entry name" value="RGS_sf"/>
</dbReference>
<dbReference type="Pfam" id="PF00615">
    <property type="entry name" value="RGS"/>
    <property type="match status" value="1"/>
</dbReference>
<evidence type="ECO:0000256" key="3">
    <source>
        <dbReference type="SAM" id="Phobius"/>
    </source>
</evidence>
<dbReference type="InterPro" id="IPR013937">
    <property type="entry name" value="Sorting_nexin_C"/>
</dbReference>
<feature type="transmembrane region" description="Helical" evidence="3">
    <location>
        <begin position="32"/>
        <end position="55"/>
    </location>
</feature>
<dbReference type="Pfam" id="PF00787">
    <property type="entry name" value="PX"/>
    <property type="match status" value="1"/>
</dbReference>
<evidence type="ECO:0000259" key="6">
    <source>
        <dbReference type="PROSITE" id="PS51207"/>
    </source>
</evidence>
<sequence>MALRRRDLLIACLGGFIAWGFAVRWFPVLRYIGYVFFAGITTSVLCLGAVILLTVRSGNEWGANPVSLAGSSIAFLSPDKWEHDVRIYEKSVDYRPEPLYPQSFLVSEALGELLDLALGEFVSSWYREISGSPRFINEVDRGIRAALGNLRDRLFREDLVEILVSRFVPILTNHFRDFDTAERAVRGRNLSRTVTESEELEIAIASRYRNGNLHPAVSVSSFTDPKQVQQQHLRKLVVSLLPKLLPEGLLSSRAVSILIREIVTCAVLYPLLLLLSDPDTWNQLMEAYARTALQDRKTVRRLREALDQHASPAPKSKHSQAFPRLRAGDSERDFERFVRVIRRCNILSDARRFRSQIASQLKRESMVEGQDQVYLRRLETGKRVLDQKVAKLSVPTGQPNNAPVNPVDLRYSYISKPHEVSLVDVMHNAAGLSYFMEYMDRLNLMSLVQFWVVVDGFRNPLEDDFGDDTPSNAVTWTTADRNDVVLISEQHLSKPELRVPAESRQAVKEFISAGKRASPEQYRKARTVILTTQTSVLLEMQNKYYPGFKKSDLYYKYLASDEAASASASTSQPGRPPVSRSTYSEGSERRSLPPLTGRVSSPQTNAKPNELLRTAVSTTDLWNQPKHLGDLHFLRRSLDSDRARLFDDDDLETDHLAASIQSTGKDSQNGDGGDGHSRHVIESMEAALNDIITNQPNDSKLEETKSSILHSSREQDSSRSSLEFPQHDNGPVGEKVKPSIASLGLVNTSSRIGVFTDNDLFSDEEKFIEDEYADPETPEDEKDPAEEIHEAAPGDLGLAEAISALTSDIEKLIAQEAVVDTLTRKAELTNNTAELRILGKSKSSLHREIRRKEMQRQQYIIQESDNSLYGRSTVQIKSIMVGKEEDGREYALYLIEVQRNSGDQMPAASWAIPRRYSEFHELHQRLRMRYPSVRNLEFPRRRMVMKLQRDFLHKRRLALEAYLRQLLLLPDVCRSRDLRAFLSQRAIISSEESNDHDLEHQRLEENKDLVTRIYNSVADGMDDFLGNITVLDQLSTAGQNLISAATNQLTTTNNPQPDHRLISPEDSLTTAEAEAELNTFEYRELEPFVKPICDIFLEIFELNKGNNWLRGRAVVIVLHQLLGGTVERKVREFARSLVEDSSLLRYIHLAKDTLWPVTADGEGRRFRDLKPRSLAEKMKSRTEASVMLATLVPDLAANVVGRANAQAAARRVFATTNNQRLNAHLVFTVLDEIVAVLLGNASADGNGNGSGSGSGSGGVR</sequence>
<evidence type="ECO:0000313" key="8">
    <source>
        <dbReference type="Proteomes" id="UP000002624"/>
    </source>
</evidence>
<dbReference type="EMBL" id="GG692434">
    <property type="protein sequence ID" value="EER37662.1"/>
    <property type="molecule type" value="Genomic_DNA"/>
</dbReference>
<dbReference type="eggNOG" id="KOG2101">
    <property type="taxonomic scope" value="Eukaryota"/>
</dbReference>
<evidence type="ECO:0000259" key="4">
    <source>
        <dbReference type="PROSITE" id="PS50132"/>
    </source>
</evidence>
<reference evidence="8" key="1">
    <citation type="submission" date="2009-05" db="EMBL/GenBank/DDBJ databases">
        <title>The genome sequence of Ajellomyces capsulatus strain H143.</title>
        <authorList>
            <person name="Champion M."/>
            <person name="Cuomo C.A."/>
            <person name="Ma L.-J."/>
            <person name="Henn M.R."/>
            <person name="Sil A."/>
            <person name="Goldman B."/>
            <person name="Young S.K."/>
            <person name="Kodira C.D."/>
            <person name="Zeng Q."/>
            <person name="Koehrsen M."/>
            <person name="Alvarado L."/>
            <person name="Berlin A.M."/>
            <person name="Borenstein D."/>
            <person name="Chen Z."/>
            <person name="Engels R."/>
            <person name="Freedman E."/>
            <person name="Gellesch M."/>
            <person name="Goldberg J."/>
            <person name="Griggs A."/>
            <person name="Gujja S."/>
            <person name="Heiman D.I."/>
            <person name="Hepburn T.A."/>
            <person name="Howarth C."/>
            <person name="Jen D."/>
            <person name="Larson L."/>
            <person name="Lewis B."/>
            <person name="Mehta T."/>
            <person name="Park D."/>
            <person name="Pearson M."/>
            <person name="Roberts A."/>
            <person name="Saif S."/>
            <person name="Shea T.D."/>
            <person name="Shenoy N."/>
            <person name="Sisk P."/>
            <person name="Stolte C."/>
            <person name="Sykes S."/>
            <person name="Walk T."/>
            <person name="White J."/>
            <person name="Yandava C."/>
            <person name="Klein B."/>
            <person name="McEwen J.G."/>
            <person name="Puccia R."/>
            <person name="Goldman G.H."/>
            <person name="Felipe M.S."/>
            <person name="Nino-Vega G."/>
            <person name="San-Blas G."/>
            <person name="Taylor J.W."/>
            <person name="Mendoza L."/>
            <person name="Galagan J.E."/>
            <person name="Nusbaum C."/>
            <person name="Birren B.W."/>
        </authorList>
    </citation>
    <scope>NUCLEOTIDE SEQUENCE [LARGE SCALE GENOMIC DNA]</scope>
    <source>
        <strain evidence="8">H143</strain>
    </source>
</reference>
<dbReference type="Gene3D" id="3.30.1520.10">
    <property type="entry name" value="Phox-like domain"/>
    <property type="match status" value="1"/>
</dbReference>
<dbReference type="OrthoDB" id="120967at2759"/>
<evidence type="ECO:0000256" key="2">
    <source>
        <dbReference type="SAM" id="MobiDB-lite"/>
    </source>
</evidence>
<dbReference type="Gene3D" id="1.10.167.10">
    <property type="entry name" value="Regulator of G-protein Signalling 4, domain 2"/>
    <property type="match status" value="1"/>
</dbReference>
<keyword evidence="3" id="KW-1133">Transmembrane helix</keyword>
<dbReference type="SMART" id="SM00313">
    <property type="entry name" value="PXA"/>
    <property type="match status" value="1"/>
</dbReference>
<dbReference type="VEuPathDB" id="FungiDB:HCDG_08332"/>
<feature type="domain" description="PX" evidence="5">
    <location>
        <begin position="871"/>
        <end position="989"/>
    </location>
</feature>
<dbReference type="PANTHER" id="PTHR22775">
    <property type="entry name" value="SORTING NEXIN"/>
    <property type="match status" value="1"/>
</dbReference>
<dbReference type="PROSITE" id="PS50195">
    <property type="entry name" value="PX"/>
    <property type="match status" value="1"/>
</dbReference>
<proteinExistence type="inferred from homology"/>